<dbReference type="Pfam" id="PF00023">
    <property type="entry name" value="Ank"/>
    <property type="match status" value="1"/>
</dbReference>
<dbReference type="RefSeq" id="WP_091305623.1">
    <property type="nucleotide sequence ID" value="NZ_FNSO01000003.1"/>
</dbReference>
<dbReference type="InterPro" id="IPR036770">
    <property type="entry name" value="Ankyrin_rpt-contain_sf"/>
</dbReference>
<dbReference type="PROSITE" id="PS50088">
    <property type="entry name" value="ANK_REPEAT"/>
    <property type="match status" value="3"/>
</dbReference>
<dbReference type="AlphaFoldDB" id="A0A1H4JLW3"/>
<keyword evidence="2 3" id="KW-0040">ANK repeat</keyword>
<dbReference type="InterPro" id="IPR002110">
    <property type="entry name" value="Ankyrin_rpt"/>
</dbReference>
<dbReference type="EMBL" id="FNSO01000003">
    <property type="protein sequence ID" value="SEB47301.1"/>
    <property type="molecule type" value="Genomic_DNA"/>
</dbReference>
<gene>
    <name evidence="5" type="ORF">SAMN04489727_2026</name>
</gene>
<dbReference type="SUPFAM" id="SSF48403">
    <property type="entry name" value="Ankyrin repeat"/>
    <property type="match status" value="1"/>
</dbReference>
<keyword evidence="6" id="KW-1185">Reference proteome</keyword>
<proteinExistence type="predicted"/>
<dbReference type="PANTHER" id="PTHR24171">
    <property type="entry name" value="ANKYRIN REPEAT DOMAIN-CONTAINING PROTEIN 39-RELATED"/>
    <property type="match status" value="1"/>
</dbReference>
<evidence type="ECO:0000256" key="3">
    <source>
        <dbReference type="PROSITE-ProRule" id="PRU00023"/>
    </source>
</evidence>
<keyword evidence="1" id="KW-0677">Repeat</keyword>
<name>A0A1H4JLW3_9PSEU</name>
<dbReference type="STRING" id="208445.SAMN04489727_2026"/>
<feature type="region of interest" description="Disordered" evidence="4">
    <location>
        <begin position="109"/>
        <end position="129"/>
    </location>
</feature>
<sequence>MSDLDREGRDPLHYAAMNNDPDTIRERLAAGVPVDLPEQRARYTPLHFAVDNGALAAATALLDAGADIEARADRDITPLHLAVSRWRQSTDGAMIKLLLDRGADKTAGDMHGWTPHDRSKGQFEFPEDLQELLTP</sequence>
<evidence type="ECO:0000256" key="4">
    <source>
        <dbReference type="SAM" id="MobiDB-lite"/>
    </source>
</evidence>
<feature type="compositionally biased region" description="Basic and acidic residues" evidence="4">
    <location>
        <begin position="109"/>
        <end position="121"/>
    </location>
</feature>
<feature type="repeat" description="ANK" evidence="3">
    <location>
        <begin position="41"/>
        <end position="73"/>
    </location>
</feature>
<dbReference type="SMART" id="SM00248">
    <property type="entry name" value="ANK"/>
    <property type="match status" value="3"/>
</dbReference>
<dbReference type="PRINTS" id="PR01415">
    <property type="entry name" value="ANKYRIN"/>
</dbReference>
<dbReference type="Proteomes" id="UP000199622">
    <property type="component" value="Unassembled WGS sequence"/>
</dbReference>
<feature type="repeat" description="ANK" evidence="3">
    <location>
        <begin position="74"/>
        <end position="110"/>
    </location>
</feature>
<dbReference type="Gene3D" id="1.25.40.20">
    <property type="entry name" value="Ankyrin repeat-containing domain"/>
    <property type="match status" value="2"/>
</dbReference>
<feature type="repeat" description="ANK" evidence="3">
    <location>
        <begin position="7"/>
        <end position="39"/>
    </location>
</feature>
<evidence type="ECO:0000256" key="2">
    <source>
        <dbReference type="ARBA" id="ARBA00023043"/>
    </source>
</evidence>
<dbReference type="Pfam" id="PF12796">
    <property type="entry name" value="Ank_2"/>
    <property type="match status" value="1"/>
</dbReference>
<organism evidence="5 6">
    <name type="scientific">Amycolatopsis tolypomycina</name>
    <dbReference type="NCBI Taxonomy" id="208445"/>
    <lineage>
        <taxon>Bacteria</taxon>
        <taxon>Bacillati</taxon>
        <taxon>Actinomycetota</taxon>
        <taxon>Actinomycetes</taxon>
        <taxon>Pseudonocardiales</taxon>
        <taxon>Pseudonocardiaceae</taxon>
        <taxon>Amycolatopsis</taxon>
    </lineage>
</organism>
<evidence type="ECO:0000313" key="6">
    <source>
        <dbReference type="Proteomes" id="UP000199622"/>
    </source>
</evidence>
<evidence type="ECO:0000313" key="5">
    <source>
        <dbReference type="EMBL" id="SEB47301.1"/>
    </source>
</evidence>
<dbReference type="PANTHER" id="PTHR24171:SF9">
    <property type="entry name" value="ANKYRIN REPEAT DOMAIN-CONTAINING PROTEIN 39"/>
    <property type="match status" value="1"/>
</dbReference>
<reference evidence="6" key="1">
    <citation type="submission" date="2016-10" db="EMBL/GenBank/DDBJ databases">
        <authorList>
            <person name="Varghese N."/>
            <person name="Submissions S."/>
        </authorList>
    </citation>
    <scope>NUCLEOTIDE SEQUENCE [LARGE SCALE GENOMIC DNA]</scope>
    <source>
        <strain evidence="6">DSM 44544</strain>
    </source>
</reference>
<evidence type="ECO:0000256" key="1">
    <source>
        <dbReference type="ARBA" id="ARBA00022737"/>
    </source>
</evidence>
<accession>A0A1H4JLW3</accession>
<protein>
    <submittedName>
        <fullName evidence="5">Ankyrin repeat-containing protein</fullName>
    </submittedName>
</protein>
<dbReference type="PROSITE" id="PS50297">
    <property type="entry name" value="ANK_REP_REGION"/>
    <property type="match status" value="3"/>
</dbReference>
<dbReference type="OrthoDB" id="9812708at2"/>